<dbReference type="Gene3D" id="1.10.510.10">
    <property type="entry name" value="Transferase(Phosphotransferase) domain 1"/>
    <property type="match status" value="1"/>
</dbReference>
<comment type="subcellular location">
    <subcellularLocation>
        <location evidence="1">Membrane</location>
    </subcellularLocation>
</comment>
<protein>
    <recommendedName>
        <fullName evidence="13">Protein kinase domain-containing protein</fullName>
    </recommendedName>
</protein>
<keyword evidence="15" id="KW-1185">Reference proteome</keyword>
<evidence type="ECO:0000259" key="13">
    <source>
        <dbReference type="PROSITE" id="PS50011"/>
    </source>
</evidence>
<reference evidence="14 15" key="1">
    <citation type="submission" date="2021-02" db="EMBL/GenBank/DDBJ databases">
        <title>Plant Genome Project.</title>
        <authorList>
            <person name="Zhang R.-G."/>
        </authorList>
    </citation>
    <scope>NUCLEOTIDE SEQUENCE [LARGE SCALE GENOMIC DNA]</scope>
    <source>
        <tissue evidence="14">Leaves</tissue>
    </source>
</reference>
<keyword evidence="3" id="KW-0808">Transferase</keyword>
<dbReference type="EMBL" id="JAFEMO010000006">
    <property type="protein sequence ID" value="KAH7568713.1"/>
    <property type="molecule type" value="Genomic_DNA"/>
</dbReference>
<feature type="transmembrane region" description="Helical" evidence="12">
    <location>
        <begin position="202"/>
        <end position="225"/>
    </location>
</feature>
<organism evidence="14 15">
    <name type="scientific">Xanthoceras sorbifolium</name>
    <dbReference type="NCBI Taxonomy" id="99658"/>
    <lineage>
        <taxon>Eukaryota</taxon>
        <taxon>Viridiplantae</taxon>
        <taxon>Streptophyta</taxon>
        <taxon>Embryophyta</taxon>
        <taxon>Tracheophyta</taxon>
        <taxon>Spermatophyta</taxon>
        <taxon>Magnoliopsida</taxon>
        <taxon>eudicotyledons</taxon>
        <taxon>Gunneridae</taxon>
        <taxon>Pentapetalae</taxon>
        <taxon>rosids</taxon>
        <taxon>malvids</taxon>
        <taxon>Sapindales</taxon>
        <taxon>Sapindaceae</taxon>
        <taxon>Xanthoceroideae</taxon>
        <taxon>Xanthoceras</taxon>
    </lineage>
</organism>
<evidence type="ECO:0000256" key="2">
    <source>
        <dbReference type="ARBA" id="ARBA00022614"/>
    </source>
</evidence>
<keyword evidence="4 12" id="KW-0812">Transmembrane</keyword>
<gene>
    <name evidence="14" type="ORF">JRO89_XS06G0035800</name>
</gene>
<evidence type="ECO:0000313" key="15">
    <source>
        <dbReference type="Proteomes" id="UP000827721"/>
    </source>
</evidence>
<evidence type="ECO:0000256" key="6">
    <source>
        <dbReference type="ARBA" id="ARBA00022741"/>
    </source>
</evidence>
<keyword evidence="8 11" id="KW-0067">ATP-binding</keyword>
<dbReference type="PROSITE" id="PS00108">
    <property type="entry name" value="PROTEIN_KINASE_ST"/>
    <property type="match status" value="1"/>
</dbReference>
<dbReference type="InterPro" id="IPR011009">
    <property type="entry name" value="Kinase-like_dom_sf"/>
</dbReference>
<dbReference type="InterPro" id="IPR003591">
    <property type="entry name" value="Leu-rich_rpt_typical-subtyp"/>
</dbReference>
<keyword evidence="6 11" id="KW-0547">Nucleotide-binding</keyword>
<keyword evidence="2" id="KW-0433">Leucine-rich repeat</keyword>
<dbReference type="Gene3D" id="3.30.200.20">
    <property type="entry name" value="Phosphorylase Kinase, domain 1"/>
    <property type="match status" value="1"/>
</dbReference>
<dbReference type="SMART" id="SM00220">
    <property type="entry name" value="S_TKc"/>
    <property type="match status" value="1"/>
</dbReference>
<evidence type="ECO:0000256" key="5">
    <source>
        <dbReference type="ARBA" id="ARBA00022737"/>
    </source>
</evidence>
<dbReference type="Gene3D" id="3.80.10.10">
    <property type="entry name" value="Ribonuclease Inhibitor"/>
    <property type="match status" value="1"/>
</dbReference>
<dbReference type="SUPFAM" id="SSF56112">
    <property type="entry name" value="Protein kinase-like (PK-like)"/>
    <property type="match status" value="1"/>
</dbReference>
<keyword evidence="9 12" id="KW-1133">Transmembrane helix</keyword>
<dbReference type="InterPro" id="IPR008271">
    <property type="entry name" value="Ser/Thr_kinase_AS"/>
</dbReference>
<feature type="binding site" evidence="11">
    <location>
        <position position="300"/>
    </location>
    <ligand>
        <name>ATP</name>
        <dbReference type="ChEBI" id="CHEBI:30616"/>
    </ligand>
</feature>
<keyword evidence="7" id="KW-0418">Kinase</keyword>
<dbReference type="PROSITE" id="PS50011">
    <property type="entry name" value="PROTEIN_KINASE_DOM"/>
    <property type="match status" value="1"/>
</dbReference>
<dbReference type="InterPro" id="IPR001611">
    <property type="entry name" value="Leu-rich_rpt"/>
</dbReference>
<evidence type="ECO:0000313" key="14">
    <source>
        <dbReference type="EMBL" id="KAH7568713.1"/>
    </source>
</evidence>
<evidence type="ECO:0000256" key="7">
    <source>
        <dbReference type="ARBA" id="ARBA00022777"/>
    </source>
</evidence>
<comment type="caution">
    <text evidence="14">The sequence shown here is derived from an EMBL/GenBank/DDBJ whole genome shotgun (WGS) entry which is preliminary data.</text>
</comment>
<proteinExistence type="predicted"/>
<dbReference type="Proteomes" id="UP000827721">
    <property type="component" value="Unassembled WGS sequence"/>
</dbReference>
<dbReference type="SMART" id="SM00369">
    <property type="entry name" value="LRR_TYP"/>
    <property type="match status" value="3"/>
</dbReference>
<keyword evidence="5" id="KW-0677">Repeat</keyword>
<evidence type="ECO:0000256" key="11">
    <source>
        <dbReference type="PROSITE-ProRule" id="PRU10141"/>
    </source>
</evidence>
<evidence type="ECO:0000256" key="4">
    <source>
        <dbReference type="ARBA" id="ARBA00022692"/>
    </source>
</evidence>
<accession>A0ABQ8HWJ5</accession>
<evidence type="ECO:0000256" key="8">
    <source>
        <dbReference type="ARBA" id="ARBA00022840"/>
    </source>
</evidence>
<evidence type="ECO:0000256" key="1">
    <source>
        <dbReference type="ARBA" id="ARBA00004370"/>
    </source>
</evidence>
<dbReference type="PANTHER" id="PTHR27008:SF585">
    <property type="entry name" value="PROTEIN KINASE DOMAIN-CONTAINING PROTEIN"/>
    <property type="match status" value="1"/>
</dbReference>
<keyword evidence="10 12" id="KW-0472">Membrane</keyword>
<evidence type="ECO:0000256" key="10">
    <source>
        <dbReference type="ARBA" id="ARBA00023136"/>
    </source>
</evidence>
<dbReference type="PANTHER" id="PTHR27008">
    <property type="entry name" value="OS04G0122200 PROTEIN"/>
    <property type="match status" value="1"/>
</dbReference>
<evidence type="ECO:0000256" key="12">
    <source>
        <dbReference type="SAM" id="Phobius"/>
    </source>
</evidence>
<sequence>MIGSTPPEIGDLRNLVFLGLQYNSLTGLIPSVIFNISTIEVIALCTNRLSGHLPSSIGLRLPNLIELYLCGNELSGVIPNSISNVSQLIVLELAANSFSRPIPTTLGRIPESFGNLVSLELLDLSSNNLSGAIPKSLEKLRYLKYMNVSLNRLDGEIPTGGAFANFSTESFMGNGQLCGAPKLQVPPCKIGTNRQSKTTKSVRLICILFAIASTIVVLALTIQWFRRQKRKANSLDREDVSTLATWRRIPYDELYHATNGFNESNLLGTGGFGSVYKGKLLDGKAIAIKVFNLQLERALKSFDDECEVMSKICHRNLVKIVSCCSNWDFKALVLEYMPNGSLEKWLYSHNFFLDILQRLNIMIDVASALEYLHHGYGTPIVHSDIKPSNVMLDEDMVAHVGDFGIAKLLEYGSEGIVSVRGDVYSFGILLMETFTRKKPTDNMFEGGMSLKCWVQKALPQSVNEVADANLLGEENCTSTKDCVSSILELAVNCSEDLPERRLEIINFLRSLVNIRNRFQKSVATERGLGD</sequence>
<name>A0ABQ8HWJ5_9ROSI</name>
<dbReference type="SUPFAM" id="SSF52058">
    <property type="entry name" value="L domain-like"/>
    <property type="match status" value="1"/>
</dbReference>
<dbReference type="InterPro" id="IPR000719">
    <property type="entry name" value="Prot_kinase_dom"/>
</dbReference>
<dbReference type="InterPro" id="IPR032675">
    <property type="entry name" value="LRR_dom_sf"/>
</dbReference>
<evidence type="ECO:0000256" key="9">
    <source>
        <dbReference type="ARBA" id="ARBA00022989"/>
    </source>
</evidence>
<dbReference type="PROSITE" id="PS00107">
    <property type="entry name" value="PROTEIN_KINASE_ATP"/>
    <property type="match status" value="1"/>
</dbReference>
<dbReference type="Pfam" id="PF00069">
    <property type="entry name" value="Pkinase"/>
    <property type="match status" value="1"/>
</dbReference>
<dbReference type="InterPro" id="IPR017441">
    <property type="entry name" value="Protein_kinase_ATP_BS"/>
</dbReference>
<evidence type="ECO:0000256" key="3">
    <source>
        <dbReference type="ARBA" id="ARBA00022679"/>
    </source>
</evidence>
<feature type="domain" description="Protein kinase" evidence="13">
    <location>
        <begin position="261"/>
        <end position="518"/>
    </location>
</feature>
<dbReference type="Pfam" id="PF00560">
    <property type="entry name" value="LRR_1"/>
    <property type="match status" value="2"/>
</dbReference>
<dbReference type="InterPro" id="IPR051809">
    <property type="entry name" value="Plant_receptor-like_S/T_kinase"/>
</dbReference>